<dbReference type="SUPFAM" id="SSF101447">
    <property type="entry name" value="Formin homology 2 domain (FH2 domain)"/>
    <property type="match status" value="1"/>
</dbReference>
<feature type="compositionally biased region" description="Polar residues" evidence="1">
    <location>
        <begin position="1247"/>
        <end position="1268"/>
    </location>
</feature>
<dbReference type="RefSeq" id="XP_070851928.1">
    <property type="nucleotide sequence ID" value="XM_070995827.1"/>
</dbReference>
<feature type="region of interest" description="Disordered" evidence="1">
    <location>
        <begin position="174"/>
        <end position="214"/>
    </location>
</feature>
<feature type="region of interest" description="Disordered" evidence="1">
    <location>
        <begin position="924"/>
        <end position="999"/>
    </location>
</feature>
<dbReference type="Pfam" id="PF15936">
    <property type="entry name" value="DUF4749"/>
    <property type="match status" value="1"/>
</dbReference>
<sequence length="1396" mass="156615">MAALQRKLVHKQFNSPMGLYSQENVKATLNRELKAFGGEGIEVDDQITKPLNLANSAVLRAVEEEEQQAKSDFYPTERQSRRRQRGEGDALHHTLHQQLLDQIKTDYLSHQQDITIDRDTVLKINRLATKRHLLKRDHSWPPLEQDVASNAESQGHQISCNPSHSIEALREKFQSPTRIIEPTAKQVREQRQREGGSKERSKTPQRISGDRDLSEVFHQTPVSKGFSAPETKAADVDLGLVAPRCEYYEQLANKRPSTPTLPTPVAPYRPRPKRQAYSLDRGRSRKRTVGAPELPPPKPRTSKPKVQRRCIKLATEVKISYGHDGDSEEEPNSGQDVDLETLPLPPTPAAAQLNQAKTAGRGVIDNLAVKQQQQMALSLATNGSISQPNPNPNPNPLANTRIVPVRVETSSDQLKLSAQQIYDDACSYLQDHQEMEEERESPTYVSATGGIKLLQRQGSSSNAPTTPIPARPTPPPPVMRSKSGQDSLTKEKQTRRQGGIYRLETDTEKQHEAHVEIAQLEAKYAHIQQSIAEHLLQIDAYMENAKQALQRSAQTTPVPTPPPPPPPPPPPLIPARPISSGSNDSWDIFAHRQSPILAAESPLQAILRQIYTRAAGLPTRLSKEIKEETAAEEEAEESLTENVPIVERALEDLHKIAVALEQKPESADHMHVEIRTTPAVIEAEHVVIKDEDEEVDVDADVDVDMEYRHVSDVIANYEQLAKKEFEEWKEEQVGKKEMGEVKDVKEVPPKTELRKAIEEQLAKKELREANKVIPGEEKKISIKDDKQDEEPLTKKDIGKEELVKKAELQESKKELETSKTQADLPKTEEVMDKEKSCLHEETLTYCPVCDEMRCSPNNWAKLNKADQWRIANLQNESLKNYKATYEVRSPYISRQISWEDTQSAKENTPPEKLQRQRSFVEIVTTPATPDSPPPTPPPPPPPKKNHPTLQQPETEITWERSRSPSPLPSRKYPAPLIEAPQRSSSPYGLNPVQTKPPPSPVNLPVKYSHVPQLEGHNIGLLVKTATEPLQQSMSASSSMLAATPPATPRSAAKPSPFEFPSLESGDQHKFRSLASFDEVQRDFNVNRSFDNVSPRPYLGIEGYKRVAWPPASEERIIREFTPQPQTQSPAPGAGGYYPQAQAQAHAPAAAAPPQQQQYGAPSYGGYPQQQQPQQPAAQWQQQQQQQVPQQQYQPQSQAQAPYQPPQWNQQQQQQQPPQQQQPSYQASPYPQQQQQQQQQPSYYPQQNGGSTYAQPPYNSYSQPQVPYSQDQTDLQQQQLPGAFAGQESYRGASPGIITLRKEAPVSQQPAPVYSSQPAAVSYQGGSKLRGDLKWPPPEYKEAAARENEERRQLALGPVCRPRRINRQDYTPFFAKHQLNNGYPSYKVPPGTQHIFG</sequence>
<keyword evidence="3" id="KW-1185">Reference proteome</keyword>
<feature type="compositionally biased region" description="Low complexity" evidence="1">
    <location>
        <begin position="1127"/>
        <end position="1246"/>
    </location>
</feature>
<feature type="domain" description="Zasp-like motif" evidence="2">
    <location>
        <begin position="7"/>
        <end position="32"/>
    </location>
</feature>
<organism evidence="3 4">
    <name type="scientific">Drosophila suzukii</name>
    <name type="common">Spotted-wing drosophila fruit fly</name>
    <dbReference type="NCBI Taxonomy" id="28584"/>
    <lineage>
        <taxon>Eukaryota</taxon>
        <taxon>Metazoa</taxon>
        <taxon>Ecdysozoa</taxon>
        <taxon>Arthropoda</taxon>
        <taxon>Hexapoda</taxon>
        <taxon>Insecta</taxon>
        <taxon>Pterygota</taxon>
        <taxon>Neoptera</taxon>
        <taxon>Endopterygota</taxon>
        <taxon>Diptera</taxon>
        <taxon>Brachycera</taxon>
        <taxon>Muscomorpha</taxon>
        <taxon>Ephydroidea</taxon>
        <taxon>Drosophilidae</taxon>
        <taxon>Drosophila</taxon>
        <taxon>Sophophora</taxon>
    </lineage>
</organism>
<dbReference type="InterPro" id="IPR031847">
    <property type="entry name" value="PDLI1-4/Zasp-like_mid"/>
</dbReference>
<feature type="compositionally biased region" description="Pro residues" evidence="1">
    <location>
        <begin position="466"/>
        <end position="478"/>
    </location>
</feature>
<feature type="region of interest" description="Disordered" evidence="1">
    <location>
        <begin position="547"/>
        <end position="584"/>
    </location>
</feature>
<feature type="compositionally biased region" description="Low complexity" evidence="1">
    <location>
        <begin position="1033"/>
        <end position="1056"/>
    </location>
</feature>
<feature type="region of interest" description="Disordered" evidence="1">
    <location>
        <begin position="1308"/>
        <end position="1336"/>
    </location>
</feature>
<proteinExistence type="predicted"/>
<accession>A0ABM4TPN5</accession>
<feature type="compositionally biased region" description="Basic residues" evidence="1">
    <location>
        <begin position="300"/>
        <end position="311"/>
    </location>
</feature>
<protein>
    <submittedName>
        <fullName evidence="4">Uncharacterized protein isoform X9</fullName>
    </submittedName>
</protein>
<feature type="region of interest" description="Disordered" evidence="1">
    <location>
        <begin position="456"/>
        <end position="506"/>
    </location>
</feature>
<feature type="compositionally biased region" description="Low complexity" evidence="1">
    <location>
        <begin position="1269"/>
        <end position="1279"/>
    </location>
</feature>
<dbReference type="InterPro" id="IPR006643">
    <property type="entry name" value="Zasp-like_motif"/>
</dbReference>
<feature type="region of interest" description="Disordered" evidence="1">
    <location>
        <begin position="66"/>
        <end position="88"/>
    </location>
</feature>
<gene>
    <name evidence="4" type="primary">LOC108012947</name>
</gene>
<dbReference type="GeneID" id="108012947"/>
<feature type="compositionally biased region" description="Pro residues" evidence="1">
    <location>
        <begin position="929"/>
        <end position="942"/>
    </location>
</feature>
<feature type="compositionally biased region" description="Polar residues" evidence="1">
    <location>
        <begin position="981"/>
        <end position="993"/>
    </location>
</feature>
<evidence type="ECO:0000313" key="3">
    <source>
        <dbReference type="Proteomes" id="UP001652628"/>
    </source>
</evidence>
<name>A0ABM4TPN5_DROSZ</name>
<feature type="compositionally biased region" description="Polar residues" evidence="1">
    <location>
        <begin position="1308"/>
        <end position="1318"/>
    </location>
</feature>
<feature type="compositionally biased region" description="Basic and acidic residues" evidence="1">
    <location>
        <begin position="186"/>
        <end position="214"/>
    </location>
</feature>
<reference evidence="4" key="1">
    <citation type="submission" date="2025-08" db="UniProtKB">
        <authorList>
            <consortium name="RefSeq"/>
        </authorList>
    </citation>
    <scope>IDENTIFICATION</scope>
</reference>
<feature type="region of interest" description="Disordered" evidence="1">
    <location>
        <begin position="251"/>
        <end position="339"/>
    </location>
</feature>
<feature type="region of interest" description="Disordered" evidence="1">
    <location>
        <begin position="1114"/>
        <end position="1281"/>
    </location>
</feature>
<evidence type="ECO:0000313" key="4">
    <source>
        <dbReference type="RefSeq" id="XP_070851928.1"/>
    </source>
</evidence>
<evidence type="ECO:0000259" key="2">
    <source>
        <dbReference type="SMART" id="SM00735"/>
    </source>
</evidence>
<dbReference type="SMART" id="SM00735">
    <property type="entry name" value="ZM"/>
    <property type="match status" value="1"/>
</dbReference>
<evidence type="ECO:0000256" key="1">
    <source>
        <dbReference type="SAM" id="MobiDB-lite"/>
    </source>
</evidence>
<dbReference type="Proteomes" id="UP001652628">
    <property type="component" value="Chromosome 3"/>
</dbReference>
<feature type="compositionally biased region" description="Pro residues" evidence="1">
    <location>
        <begin position="558"/>
        <end position="574"/>
    </location>
</feature>
<feature type="compositionally biased region" description="Pro residues" evidence="1">
    <location>
        <begin position="259"/>
        <end position="269"/>
    </location>
</feature>
<feature type="region of interest" description="Disordered" evidence="1">
    <location>
        <begin position="1033"/>
        <end position="1064"/>
    </location>
</feature>